<sequence>MSSYNSHSFSPSKQPYKKRLPQVPHLITHSNKPKPLPLGGHKFVVNTSQHNLLQVTPTHIGENKPLPDIGSNENSVSNSQLSLQQPNNFDKALDEFLVELKNKPLNVSIESVIKTFYLASSCVVWLSVPNVQMLYAQSNGAITSQTQGLAGHCFSQRSLVKISRSGSHPAFSSTIDSMFCNANSCVLLFPLYDHNGKLWSIVEVVRDSEFDQNDESFAKWFSNKFTLLSQWIKTDCSIPLDEFATDILTLLPSNEYLKLIKTKISELFDCTSTEIWKMSKTNGKEDPKQNITRYTDKVETVEFSKSGIVYDAIAKDETVNCTNVQIHQSYNPTIDGRNPQPALAVPILDTVNNLIYAVVLRGPRHNKLFTKGDEYNLRRAGPLILLGLTNCESFSQFDESLKDSKSEREGLTALLEVVEIISSQLNVDNLVELIMEKGRELTNADRCSLFLVNDSRDRLKTSLQSGLDKSIELPIDKGIAGKTATEGKIFNIVDAYNSEFFDSTIDMSSGYRTKSILSVPIYNTRSEIIGVTEMVNKSGGQNFTSWDEKLIQIFNVYCGISLENSKLFNQANQTNNKLRSFFDTAFSMAKSESLQKIFENIMQNAKQSINADRGTIFLYNENEKEGLTTFLADGENIPNSMPIEKGVYGQVVRTKEAVFVNDAYNYEHFNPEIDKITGYKTKSLLVSPILSTNGELIGIVEMLNKKEGEFEKKDLQIINAFATFCSIALERNRYKDIALYGDANIEMKKYIHEDERDKQTVPNSLKLTDDEIQQVSRLNCFAVNFKGIGHFKELFYFFNYFHLREEYQISNEVFFRFIFTISGTYNDVPYHNWTHACDVSQYIFYEVTTSKFDQILTKLELYGLFISAICHDANHQGFNNVFNVKAETPLGILFKDQSVMEMHHIETSIPIIARDDINLFHALNPEETRKIWNLFIKMILSTDMAHHFELVKKAQGLLDEDTFSWEEPECRMLALQLILKVADISNVSRPFELADKWCDILNNEFFRQGDLEKESGIGLTSPLNDRENSDKPKSQIGFYNFICLPLYQVVARIFPELQVNVDSLKSNLEQWKKLAAANAPPPEEKK</sequence>
<protein>
    <recommendedName>
        <fullName evidence="5">PDEase domain-containing protein</fullName>
    </recommendedName>
</protein>
<evidence type="ECO:0000256" key="1">
    <source>
        <dbReference type="ARBA" id="ARBA00022535"/>
    </source>
</evidence>
<dbReference type="InterPro" id="IPR029016">
    <property type="entry name" value="GAF-like_dom_sf"/>
</dbReference>
<keyword evidence="7" id="KW-1185">Reference proteome</keyword>
<dbReference type="EMBL" id="JAPFFF010000001">
    <property type="protein sequence ID" value="KAK8899376.1"/>
    <property type="molecule type" value="Genomic_DNA"/>
</dbReference>
<dbReference type="Pfam" id="PF00233">
    <property type="entry name" value="PDEase_I"/>
    <property type="match status" value="1"/>
</dbReference>
<keyword evidence="3" id="KW-0378">Hydrolase</keyword>
<dbReference type="PANTHER" id="PTHR11347">
    <property type="entry name" value="CYCLIC NUCLEOTIDE PHOSPHODIESTERASE"/>
    <property type="match status" value="1"/>
</dbReference>
<evidence type="ECO:0000256" key="4">
    <source>
        <dbReference type="SAM" id="MobiDB-lite"/>
    </source>
</evidence>
<dbReference type="Pfam" id="PF01590">
    <property type="entry name" value="GAF"/>
    <property type="match status" value="2"/>
</dbReference>
<evidence type="ECO:0000313" key="6">
    <source>
        <dbReference type="EMBL" id="KAK8899376.1"/>
    </source>
</evidence>
<dbReference type="CDD" id="cd00077">
    <property type="entry name" value="HDc"/>
    <property type="match status" value="1"/>
</dbReference>
<evidence type="ECO:0000313" key="7">
    <source>
        <dbReference type="Proteomes" id="UP001470230"/>
    </source>
</evidence>
<dbReference type="SUPFAM" id="SSF109604">
    <property type="entry name" value="HD-domain/PDEase-like"/>
    <property type="match status" value="1"/>
</dbReference>
<proteinExistence type="predicted"/>
<keyword evidence="2" id="KW-0479">Metal-binding</keyword>
<evidence type="ECO:0000256" key="2">
    <source>
        <dbReference type="ARBA" id="ARBA00022723"/>
    </source>
</evidence>
<feature type="compositionally biased region" description="Low complexity" evidence="4">
    <location>
        <begin position="71"/>
        <end position="81"/>
    </location>
</feature>
<dbReference type="Proteomes" id="UP001470230">
    <property type="component" value="Unassembled WGS sequence"/>
</dbReference>
<evidence type="ECO:0000256" key="3">
    <source>
        <dbReference type="ARBA" id="ARBA00022801"/>
    </source>
</evidence>
<accession>A0ABR2L8Q5</accession>
<dbReference type="SMART" id="SM00065">
    <property type="entry name" value="GAF"/>
    <property type="match status" value="2"/>
</dbReference>
<dbReference type="InterPro" id="IPR023088">
    <property type="entry name" value="PDEase"/>
</dbReference>
<keyword evidence="1" id="KW-0140">cGMP</keyword>
<gene>
    <name evidence="6" type="ORF">M9Y10_001691</name>
</gene>
<organism evidence="6 7">
    <name type="scientific">Tritrichomonas musculus</name>
    <dbReference type="NCBI Taxonomy" id="1915356"/>
    <lineage>
        <taxon>Eukaryota</taxon>
        <taxon>Metamonada</taxon>
        <taxon>Parabasalia</taxon>
        <taxon>Tritrichomonadida</taxon>
        <taxon>Tritrichomonadidae</taxon>
        <taxon>Tritrichomonas</taxon>
    </lineage>
</organism>
<comment type="caution">
    <text evidence="6">The sequence shown here is derived from an EMBL/GenBank/DDBJ whole genome shotgun (WGS) entry which is preliminary data.</text>
</comment>
<dbReference type="PRINTS" id="PR00387">
    <property type="entry name" value="PDIESTERASE1"/>
</dbReference>
<evidence type="ECO:0000259" key="5">
    <source>
        <dbReference type="PROSITE" id="PS51845"/>
    </source>
</evidence>
<dbReference type="Gene3D" id="3.30.450.40">
    <property type="match status" value="4"/>
</dbReference>
<dbReference type="PROSITE" id="PS51845">
    <property type="entry name" value="PDEASE_I_2"/>
    <property type="match status" value="1"/>
</dbReference>
<dbReference type="InterPro" id="IPR003607">
    <property type="entry name" value="HD/PDEase_dom"/>
</dbReference>
<feature type="region of interest" description="Disordered" evidence="4">
    <location>
        <begin position="61"/>
        <end position="81"/>
    </location>
</feature>
<reference evidence="6 7" key="1">
    <citation type="submission" date="2024-04" db="EMBL/GenBank/DDBJ databases">
        <title>Tritrichomonas musculus Genome.</title>
        <authorList>
            <person name="Alves-Ferreira E."/>
            <person name="Grigg M."/>
            <person name="Lorenzi H."/>
            <person name="Galac M."/>
        </authorList>
    </citation>
    <scope>NUCLEOTIDE SEQUENCE [LARGE SCALE GENOMIC DNA]</scope>
    <source>
        <strain evidence="6 7">EAF2021</strain>
    </source>
</reference>
<dbReference type="InterPro" id="IPR002073">
    <property type="entry name" value="PDEase_catalytic_dom"/>
</dbReference>
<feature type="domain" description="PDEase" evidence="5">
    <location>
        <begin position="760"/>
        <end position="1078"/>
    </location>
</feature>
<dbReference type="InterPro" id="IPR036971">
    <property type="entry name" value="PDEase_catalytic_dom_sf"/>
</dbReference>
<dbReference type="InterPro" id="IPR003018">
    <property type="entry name" value="GAF"/>
</dbReference>
<dbReference type="Gene3D" id="1.10.1300.10">
    <property type="entry name" value="3'5'-cyclic nucleotide phosphodiesterase, catalytic domain"/>
    <property type="match status" value="1"/>
</dbReference>
<name>A0ABR2L8Q5_9EUKA</name>
<dbReference type="SUPFAM" id="SSF55781">
    <property type="entry name" value="GAF domain-like"/>
    <property type="match status" value="4"/>
</dbReference>